<comment type="subcellular location">
    <subcellularLocation>
        <location evidence="7">Cell membrane</location>
        <topology evidence="7">Single-pass membrane protein</topology>
    </subcellularLocation>
</comment>
<dbReference type="EMBL" id="BAAAPL010000001">
    <property type="protein sequence ID" value="GAA1693361.1"/>
    <property type="molecule type" value="Genomic_DNA"/>
</dbReference>
<keyword evidence="10" id="KW-1185">Reference proteome</keyword>
<evidence type="ECO:0000256" key="2">
    <source>
        <dbReference type="ARBA" id="ARBA00022692"/>
    </source>
</evidence>
<keyword evidence="5 7" id="KW-0456">Lyase</keyword>
<sequence>MSDEPSPSDTPAADGAQQSPVPGSRRAAREARQEPAPPAPPAEAGRPATPDASFEGFLASAQAPASARDTTTTRTHDGAGSPGGSSSLDDLFSGERTTNDIGMTPSTKRKKRSRKGPIIALIIILALVGGAAGAGWWAWSTYEDKIREVMGWEEPKDYEDGMATGEAYVTIVEGDTGESISVSLAAAGVTKTPEAFYDYLIETEQSPDFFPGVYRLQLQMTSAAALAALEDPANKMENTALVREGLTVDQTIEILSTDLGIPLADFQAAVADPAVYGVSATTLEGWLFPATYTFDAGVAATDIIARMVSRAVESLDAAGVPVDDRERILTIASIIQREARFEQDFYNVSRVIYNRLDIGMKLQMDSTAQYGYGEMHDGTVSTSGAALSDDNPWNTYVIDGLPATPIANPGDLAIDAAMHPADGPWLYFVTVNLDTGETVFTTTYDDHLAAVEQWQQWCAANPDSGC</sequence>
<keyword evidence="4 7" id="KW-0472">Membrane</keyword>
<dbReference type="Proteomes" id="UP001501690">
    <property type="component" value="Unassembled WGS sequence"/>
</dbReference>
<keyword evidence="3 7" id="KW-1133">Transmembrane helix</keyword>
<evidence type="ECO:0000256" key="8">
    <source>
        <dbReference type="SAM" id="MobiDB-lite"/>
    </source>
</evidence>
<protein>
    <recommendedName>
        <fullName evidence="7">Endolytic murein transglycosylase</fullName>
        <ecNumber evidence="7">4.2.2.29</ecNumber>
    </recommendedName>
    <alternativeName>
        <fullName evidence="7">Peptidoglycan lytic transglycosylase</fullName>
    </alternativeName>
    <alternativeName>
        <fullName evidence="7">Peptidoglycan polymerization terminase</fullName>
    </alternativeName>
</protein>
<feature type="compositionally biased region" description="Polar residues" evidence="8">
    <location>
        <begin position="95"/>
        <end position="106"/>
    </location>
</feature>
<keyword evidence="2 7" id="KW-0812">Transmembrane</keyword>
<evidence type="ECO:0000256" key="5">
    <source>
        <dbReference type="ARBA" id="ARBA00023239"/>
    </source>
</evidence>
<evidence type="ECO:0000256" key="1">
    <source>
        <dbReference type="ARBA" id="ARBA00022475"/>
    </source>
</evidence>
<feature type="transmembrane region" description="Helical" evidence="7">
    <location>
        <begin position="118"/>
        <end position="139"/>
    </location>
</feature>
<dbReference type="Pfam" id="PF02618">
    <property type="entry name" value="YceG"/>
    <property type="match status" value="1"/>
</dbReference>
<proteinExistence type="inferred from homology"/>
<dbReference type="HAMAP" id="MF_02065">
    <property type="entry name" value="MltG"/>
    <property type="match status" value="1"/>
</dbReference>
<organism evidence="9 10">
    <name type="scientific">Microbacterium sediminicola</name>
    <dbReference type="NCBI Taxonomy" id="415210"/>
    <lineage>
        <taxon>Bacteria</taxon>
        <taxon>Bacillati</taxon>
        <taxon>Actinomycetota</taxon>
        <taxon>Actinomycetes</taxon>
        <taxon>Micrococcales</taxon>
        <taxon>Microbacteriaceae</taxon>
        <taxon>Microbacterium</taxon>
    </lineage>
</organism>
<dbReference type="RefSeq" id="WP_344069651.1">
    <property type="nucleotide sequence ID" value="NZ_BAAAPL010000001.1"/>
</dbReference>
<feature type="region of interest" description="Disordered" evidence="8">
    <location>
        <begin position="1"/>
        <end position="111"/>
    </location>
</feature>
<evidence type="ECO:0000256" key="4">
    <source>
        <dbReference type="ARBA" id="ARBA00023136"/>
    </source>
</evidence>
<dbReference type="PANTHER" id="PTHR30518">
    <property type="entry name" value="ENDOLYTIC MUREIN TRANSGLYCOSYLASE"/>
    <property type="match status" value="1"/>
</dbReference>
<comment type="similarity">
    <text evidence="7">Belongs to the transglycosylase MltG family.</text>
</comment>
<feature type="site" description="Important for catalytic activity" evidence="7">
    <location>
        <position position="338"/>
    </location>
</feature>
<evidence type="ECO:0000256" key="7">
    <source>
        <dbReference type="HAMAP-Rule" id="MF_02065"/>
    </source>
</evidence>
<evidence type="ECO:0000256" key="6">
    <source>
        <dbReference type="ARBA" id="ARBA00023316"/>
    </source>
</evidence>
<name>A0ABP4TVR5_9MICO</name>
<evidence type="ECO:0000313" key="10">
    <source>
        <dbReference type="Proteomes" id="UP001501690"/>
    </source>
</evidence>
<dbReference type="Gene3D" id="3.30.160.60">
    <property type="entry name" value="Classic Zinc Finger"/>
    <property type="match status" value="1"/>
</dbReference>
<reference evidence="10" key="1">
    <citation type="journal article" date="2019" name="Int. J. Syst. Evol. Microbiol.">
        <title>The Global Catalogue of Microorganisms (GCM) 10K type strain sequencing project: providing services to taxonomists for standard genome sequencing and annotation.</title>
        <authorList>
            <consortium name="The Broad Institute Genomics Platform"/>
            <consortium name="The Broad Institute Genome Sequencing Center for Infectious Disease"/>
            <person name="Wu L."/>
            <person name="Ma J."/>
        </authorList>
    </citation>
    <scope>NUCLEOTIDE SEQUENCE [LARGE SCALE GENOMIC DNA]</scope>
    <source>
        <strain evidence="10">JCM 15577</strain>
    </source>
</reference>
<comment type="function">
    <text evidence="7">Functions as a peptidoglycan terminase that cleaves nascent peptidoglycan strands endolytically to terminate their elongation.</text>
</comment>
<accession>A0ABP4TVR5</accession>
<keyword evidence="1 7" id="KW-1003">Cell membrane</keyword>
<gene>
    <name evidence="7" type="primary">mltG</name>
    <name evidence="9" type="ORF">GCM10009808_08120</name>
</gene>
<dbReference type="NCBIfam" id="TIGR00247">
    <property type="entry name" value="endolytic transglycosylase MltG"/>
    <property type="match status" value="1"/>
</dbReference>
<dbReference type="EC" id="4.2.2.29" evidence="7"/>
<evidence type="ECO:0000313" key="9">
    <source>
        <dbReference type="EMBL" id="GAA1693361.1"/>
    </source>
</evidence>
<dbReference type="CDD" id="cd08010">
    <property type="entry name" value="MltG_like"/>
    <property type="match status" value="1"/>
</dbReference>
<keyword evidence="6 7" id="KW-0961">Cell wall biogenesis/degradation</keyword>
<comment type="catalytic activity">
    <reaction evidence="7">
        <text>a peptidoglycan chain = a peptidoglycan chain with N-acetyl-1,6-anhydromuramyl-[peptide] at the reducing end + a peptidoglycan chain with N-acetylglucosamine at the non-reducing end.</text>
        <dbReference type="EC" id="4.2.2.29"/>
    </reaction>
</comment>
<comment type="caution">
    <text evidence="9">The sequence shown here is derived from an EMBL/GenBank/DDBJ whole genome shotgun (WGS) entry which is preliminary data.</text>
</comment>
<dbReference type="Gene3D" id="3.30.1490.480">
    <property type="entry name" value="Endolytic murein transglycosylase"/>
    <property type="match status" value="1"/>
</dbReference>
<dbReference type="InterPro" id="IPR003770">
    <property type="entry name" value="MLTG-like"/>
</dbReference>
<evidence type="ECO:0000256" key="3">
    <source>
        <dbReference type="ARBA" id="ARBA00022989"/>
    </source>
</evidence>
<dbReference type="PANTHER" id="PTHR30518:SF2">
    <property type="entry name" value="ENDOLYTIC MUREIN TRANSGLYCOSYLASE"/>
    <property type="match status" value="1"/>
</dbReference>